<dbReference type="Pfam" id="PF05036">
    <property type="entry name" value="SPOR"/>
    <property type="match status" value="1"/>
</dbReference>
<protein>
    <submittedName>
        <fullName evidence="3">PorP/SprF family type IX secretion system membrane protein</fullName>
    </submittedName>
</protein>
<evidence type="ECO:0000313" key="4">
    <source>
        <dbReference type="Proteomes" id="UP001241110"/>
    </source>
</evidence>
<dbReference type="InterPro" id="IPR036680">
    <property type="entry name" value="SPOR-like_sf"/>
</dbReference>
<organism evidence="3 4">
    <name type="scientific">Xanthocytophaga flava</name>
    <dbReference type="NCBI Taxonomy" id="3048013"/>
    <lineage>
        <taxon>Bacteria</taxon>
        <taxon>Pseudomonadati</taxon>
        <taxon>Bacteroidota</taxon>
        <taxon>Cytophagia</taxon>
        <taxon>Cytophagales</taxon>
        <taxon>Rhodocytophagaceae</taxon>
        <taxon>Xanthocytophaga</taxon>
    </lineage>
</organism>
<evidence type="ECO:0000259" key="2">
    <source>
        <dbReference type="Pfam" id="PF05036"/>
    </source>
</evidence>
<dbReference type="Proteomes" id="UP001241110">
    <property type="component" value="Unassembled WGS sequence"/>
</dbReference>
<name>A0AAE3QN98_9BACT</name>
<reference evidence="3" key="1">
    <citation type="submission" date="2023-05" db="EMBL/GenBank/DDBJ databases">
        <authorList>
            <person name="Zhang X."/>
        </authorList>
    </citation>
    <scope>NUCLEOTIDE SEQUENCE</scope>
    <source>
        <strain evidence="3">YF14B1</strain>
    </source>
</reference>
<accession>A0AAE3QN98</accession>
<feature type="domain" description="SPOR" evidence="2">
    <location>
        <begin position="351"/>
        <end position="420"/>
    </location>
</feature>
<feature type="chain" id="PRO_5042135950" evidence="1">
    <location>
        <begin position="20"/>
        <end position="424"/>
    </location>
</feature>
<proteinExistence type="predicted"/>
<dbReference type="SUPFAM" id="SSF110997">
    <property type="entry name" value="Sporulation related repeat"/>
    <property type="match status" value="1"/>
</dbReference>
<dbReference type="NCBIfam" id="TIGR03519">
    <property type="entry name" value="T9SS_PorP_fam"/>
    <property type="match status" value="1"/>
</dbReference>
<dbReference type="GO" id="GO:0042834">
    <property type="term" value="F:peptidoglycan binding"/>
    <property type="evidence" value="ECO:0007669"/>
    <property type="project" value="InterPro"/>
</dbReference>
<comment type="caution">
    <text evidence="3">The sequence shown here is derived from an EMBL/GenBank/DDBJ whole genome shotgun (WGS) entry which is preliminary data.</text>
</comment>
<gene>
    <name evidence="3" type="ORF">QNI16_08695</name>
</gene>
<dbReference type="InterPro" id="IPR007730">
    <property type="entry name" value="SPOR-like_dom"/>
</dbReference>
<dbReference type="RefSeq" id="WP_313977331.1">
    <property type="nucleotide sequence ID" value="NZ_JASJOS010000003.1"/>
</dbReference>
<dbReference type="AlphaFoldDB" id="A0AAE3QN98"/>
<evidence type="ECO:0000313" key="3">
    <source>
        <dbReference type="EMBL" id="MDJ1480560.1"/>
    </source>
</evidence>
<keyword evidence="1" id="KW-0732">Signal</keyword>
<dbReference type="EMBL" id="JASJOS010000003">
    <property type="protein sequence ID" value="MDJ1480560.1"/>
    <property type="molecule type" value="Genomic_DNA"/>
</dbReference>
<dbReference type="InterPro" id="IPR019861">
    <property type="entry name" value="PorP/SprF_Bacteroidetes"/>
</dbReference>
<feature type="signal peptide" evidence="1">
    <location>
        <begin position="1"/>
        <end position="19"/>
    </location>
</feature>
<sequence length="424" mass="48714">MKKIYILFLFLGLSYSVQAQNMPPYVHSFSNMYLENGAAAGMNGYPVIFLSFHRQQIGHIETPPAHASFAFHTPFRQRQYAFGTNISYFRQGVQQTTNAYITFARRLDFGKESFLQVGISGGFFYNSIYTADLTPDELADPILAAMNKTYRADVRIGAIYQYKNLQLGLSLPRLAPYSTVGSDGQRLQRTFKPLENYTLSAAYRINATPDVVIHPMVLYRKYEYQKDPFFEVNAVVNYKDGYWVGGAYRQDYGMFFMAGFKAFNKVSFGYAYKLANNNVSNYGNPAHEIQFGIHLGKKQEQPIRTLPAFTQLNNRTIRVTPAKIDTSIRIEIVRKMLAPPPNPLEMEIGNYLIVGAFRYEQNARKYMNTVIASGHEAKIGFNSNRQFHYVYIYVGDNLEDVRARVRQIRTEKGYENAWIFRITE</sequence>
<evidence type="ECO:0000256" key="1">
    <source>
        <dbReference type="SAM" id="SignalP"/>
    </source>
</evidence>
<dbReference type="Pfam" id="PF11751">
    <property type="entry name" value="PorP_SprF"/>
    <property type="match status" value="1"/>
</dbReference>